<reference evidence="2" key="1">
    <citation type="journal article" date="2022" name="New Phytol.">
        <title>Phylogenomic structure and speciation in an emerging model: the Sphagnum magellanicum complex (Bryophyta).</title>
        <authorList>
            <person name="Shaw A.J."/>
            <person name="Piatkowski B."/>
            <person name="Duffy A.M."/>
            <person name="Aguero B."/>
            <person name="Imwattana K."/>
            <person name="Nieto-Lugilde M."/>
            <person name="Healey A."/>
            <person name="Weston D.J."/>
            <person name="Patel M.N."/>
            <person name="Schmutz J."/>
            <person name="Grimwood J."/>
            <person name="Yavitt J.B."/>
            <person name="Hassel K."/>
            <person name="Stenoien H.K."/>
            <person name="Flatberg K.I."/>
            <person name="Bickford C.P."/>
            <person name="Hicks K.A."/>
        </authorList>
    </citation>
    <scope>NUCLEOTIDE SEQUENCE [LARGE SCALE GENOMIC DNA]</scope>
</reference>
<keyword evidence="2" id="KW-1185">Reference proteome</keyword>
<evidence type="ECO:0000313" key="1">
    <source>
        <dbReference type="EMBL" id="KAH9558199.1"/>
    </source>
</evidence>
<dbReference type="Proteomes" id="UP000828922">
    <property type="component" value="Linkage Group LG07"/>
</dbReference>
<sequence>MGHVEPLEFTGYGDEDGHTFPSPSSTLALVGAPTFPNSIKWSEDNLIAVASGHLVTILNPASLSGPRGYASILQSQIFDIGTVKREDLSDSVLLPFRLWREGRVGVRALDWSPQGLASNGSCLLGVCTTDFRIKLYRAPFCDYKAEWVEVADLSELIYAYCLEKEFKETEGDEAQFVSFGVKDKKRHVATAEPQHRKVSRTKKRLADSQEGAGLVDDCGDAQSLLEGHMSPALFSKSLQAGVETSPLGLDMEVVKEEPQTPYNENLEDDFDDDPDQTLADMLKEDHGKLPLNGNYQRMSKFLRQKQAKAGNLLDMGGGGRVFKNSSQEHSERVVTPSTYAARHSLMSPLVLAWSPKWHAKDQGFVFCAVGTRAGSVSVFRFAVPISYSIEKALPLSDFCFLGFLRAHKSWVTSVSWASCPGQHAGTANSDDGFENTLLLATGCADGSVKLWSGDSQILSSLPSCSGVLPFTLLRQVVEADLVLVSSLTLSVPTRGSTKALMAVGKGSGCISAWEFDVSWCCTRIACQLKAHDQVVTGLTWGRDGRCLYSCGQDNHLKSWEFMGSELWGLPFPDCSALFVSETPQVSSDLPASALDPFYGVTLSPGCLAMAVVRGIASEMLDPMYQSRTQKGVVQLFWVGGQRFKGLLANMGDSMVEIPIAKSLWPEDLANWGLQIASTLHRMEDYTEALVLWDVIAALSFLKSLAGIQVMVSIISGWLQSCWKEHNHFMIDPLCMSVGSLQLCLANASCRQLQMACVIYRRLLLGYSKFEELSGESSRESWDTGTDETIHMGLPGIPREGGELAPTSEQEQLWKKHLWHMEHELRQRLILLTLSAAASLEGAEHEQDVLKDKSTELWLMADWVLANGSVIFPELLEVAAHIRYSSDDMFPSGDLRLLESCTFCDAVVPLTSPEVAYCHSVELNSNDINHKLPRCSVSLQVCPAVPSWYCSCCARWATKLAPALFFTLLSRKNIKQVSSSVVLQQSALPTCPFCGVSLHRFLPDFLLSPTAV</sequence>
<gene>
    <name evidence="1" type="ORF">CY35_07G125000</name>
</gene>
<name>A0ACB8HPN8_9BRYO</name>
<proteinExistence type="predicted"/>
<organism evidence="1 2">
    <name type="scientific">Sphagnum magellanicum</name>
    <dbReference type="NCBI Taxonomy" id="128215"/>
    <lineage>
        <taxon>Eukaryota</taxon>
        <taxon>Viridiplantae</taxon>
        <taxon>Streptophyta</taxon>
        <taxon>Embryophyta</taxon>
        <taxon>Bryophyta</taxon>
        <taxon>Sphagnophytina</taxon>
        <taxon>Sphagnopsida</taxon>
        <taxon>Sphagnales</taxon>
        <taxon>Sphagnaceae</taxon>
        <taxon>Sphagnum</taxon>
    </lineage>
</organism>
<protein>
    <submittedName>
        <fullName evidence="1">Uncharacterized protein</fullName>
    </submittedName>
</protein>
<evidence type="ECO:0000313" key="2">
    <source>
        <dbReference type="Proteomes" id="UP000828922"/>
    </source>
</evidence>
<accession>A0ACB8HPN8</accession>
<dbReference type="EMBL" id="CM038913">
    <property type="protein sequence ID" value="KAH9558199.1"/>
    <property type="molecule type" value="Genomic_DNA"/>
</dbReference>
<comment type="caution">
    <text evidence="1">The sequence shown here is derived from an EMBL/GenBank/DDBJ whole genome shotgun (WGS) entry which is preliminary data.</text>
</comment>